<protein>
    <recommendedName>
        <fullName evidence="4">Peptidase MA-like domain-containing protein</fullName>
    </recommendedName>
</protein>
<reference evidence="2 3" key="1">
    <citation type="submission" date="2024-09" db="EMBL/GenBank/DDBJ databases">
        <authorList>
            <person name="Sun Q."/>
            <person name="Mori K."/>
        </authorList>
    </citation>
    <scope>NUCLEOTIDE SEQUENCE [LARGE SCALE GENOMIC DNA]</scope>
    <source>
        <strain evidence="2 3">JCM 3307</strain>
    </source>
</reference>
<evidence type="ECO:0000313" key="2">
    <source>
        <dbReference type="EMBL" id="MFB9445765.1"/>
    </source>
</evidence>
<keyword evidence="3" id="KW-1185">Reference proteome</keyword>
<comment type="caution">
    <text evidence="2">The sequence shown here is derived from an EMBL/GenBank/DDBJ whole genome shotgun (WGS) entry which is preliminary data.</text>
</comment>
<dbReference type="RefSeq" id="WP_223093162.1">
    <property type="nucleotide sequence ID" value="NZ_CP061913.1"/>
</dbReference>
<evidence type="ECO:0008006" key="4">
    <source>
        <dbReference type="Google" id="ProtNLM"/>
    </source>
</evidence>
<keyword evidence="1" id="KW-0732">Signal</keyword>
<feature type="signal peptide" evidence="1">
    <location>
        <begin position="1"/>
        <end position="24"/>
    </location>
</feature>
<gene>
    <name evidence="2" type="ORF">ACFFTR_22015</name>
</gene>
<organism evidence="2 3">
    <name type="scientific">Dactylosporangium vinaceum</name>
    <dbReference type="NCBI Taxonomy" id="53362"/>
    <lineage>
        <taxon>Bacteria</taxon>
        <taxon>Bacillati</taxon>
        <taxon>Actinomycetota</taxon>
        <taxon>Actinomycetes</taxon>
        <taxon>Micromonosporales</taxon>
        <taxon>Micromonosporaceae</taxon>
        <taxon>Dactylosporangium</taxon>
    </lineage>
</organism>
<accession>A0ABV5MA76</accession>
<sequence>MTRVRTGTVVALAAAVVAAAAVLAAQLVSLGPGSTAYAAAAFERTGPVVGPGENPLYAIQEVLKGQTAAVLHGDRDAYLGAIPVADTTLRDRAGDRFDALTALHVTRWDLATNGVPGQVNGAWRLPVSIGYCFDDPGCTPIPLLIDTEWTVVHGRVRLVGYEQTDRPWDRSRLTVRRGERVTVAGAGSVAPELLDRLLQASERGAPIDDRAASAFGGPPRRYLVYVAGDEEWKRWYVGDTENAAAYTIPLQPGTAEVVVHDRSIRADDWNLTMMTHEFAHVVTLVGNRYPAGAWWLVEGIAEYIANGDGGALHDDLDAVQRYLTAGRWDGTVALGPPAAGATLDDTVARYGIALLAVAYLAQRFGEAKLFAFFTEVVRRYGTVEAASRTVLGAEWPAVAKDAAAAVRQAGRQ</sequence>
<feature type="chain" id="PRO_5046279158" description="Peptidase MA-like domain-containing protein" evidence="1">
    <location>
        <begin position="25"/>
        <end position="412"/>
    </location>
</feature>
<dbReference type="Proteomes" id="UP001589608">
    <property type="component" value="Unassembled WGS sequence"/>
</dbReference>
<dbReference type="EMBL" id="JBHMCA010000043">
    <property type="protein sequence ID" value="MFB9445765.1"/>
    <property type="molecule type" value="Genomic_DNA"/>
</dbReference>
<name>A0ABV5MA76_9ACTN</name>
<proteinExistence type="predicted"/>
<evidence type="ECO:0000256" key="1">
    <source>
        <dbReference type="SAM" id="SignalP"/>
    </source>
</evidence>
<evidence type="ECO:0000313" key="3">
    <source>
        <dbReference type="Proteomes" id="UP001589608"/>
    </source>
</evidence>